<keyword evidence="3" id="KW-1185">Reference proteome</keyword>
<dbReference type="EMBL" id="OCMY01000001">
    <property type="protein sequence ID" value="SOD38807.1"/>
    <property type="molecule type" value="Genomic_DNA"/>
</dbReference>
<evidence type="ECO:0000256" key="1">
    <source>
        <dbReference type="SAM" id="MobiDB-lite"/>
    </source>
</evidence>
<sequence length="143" mass="16277">MSTSLFDNSQSANTPSPSEHSTDVNIQEIMQQLMAQTGCNAEEAGAAILRQLAAKKKASALPDVPYSKLETEAQRAEYMRRIREGTEARTMDKRMREEHNSELRTIEAQKQFAQRMRDRSKAQGPMHSTQAAIDFFRSRKEQE</sequence>
<organism evidence="2 3">
    <name type="scientific">Candidatus Pantoea floridensis</name>
    <dbReference type="NCBI Taxonomy" id="1938870"/>
    <lineage>
        <taxon>Bacteria</taxon>
        <taxon>Pseudomonadati</taxon>
        <taxon>Pseudomonadota</taxon>
        <taxon>Gammaproteobacteria</taxon>
        <taxon>Enterobacterales</taxon>
        <taxon>Erwiniaceae</taxon>
        <taxon>Pantoea</taxon>
    </lineage>
</organism>
<gene>
    <name evidence="2" type="ORF">SAMN06273570_3240</name>
</gene>
<evidence type="ECO:0000313" key="3">
    <source>
        <dbReference type="Proteomes" id="UP000219271"/>
    </source>
</evidence>
<feature type="region of interest" description="Disordered" evidence="1">
    <location>
        <begin position="1"/>
        <end position="23"/>
    </location>
</feature>
<feature type="region of interest" description="Disordered" evidence="1">
    <location>
        <begin position="85"/>
        <end position="143"/>
    </location>
</feature>
<protein>
    <submittedName>
        <fullName evidence="2">Uncharacterized protein</fullName>
    </submittedName>
</protein>
<proteinExistence type="predicted"/>
<evidence type="ECO:0000313" key="2">
    <source>
        <dbReference type="EMBL" id="SOD38807.1"/>
    </source>
</evidence>
<accession>A0A286BXC7</accession>
<dbReference type="OrthoDB" id="6638258at2"/>
<reference evidence="3" key="1">
    <citation type="submission" date="2017-09" db="EMBL/GenBank/DDBJ databases">
        <authorList>
            <person name="Varghese N."/>
            <person name="Submissions S."/>
        </authorList>
    </citation>
    <scope>NUCLEOTIDE SEQUENCE [LARGE SCALE GENOMIC DNA]</scope>
    <source>
        <strain evidence="3">JKS000234</strain>
    </source>
</reference>
<feature type="compositionally biased region" description="Basic and acidic residues" evidence="1">
    <location>
        <begin position="85"/>
        <end position="107"/>
    </location>
</feature>
<dbReference type="Proteomes" id="UP000219271">
    <property type="component" value="Unassembled WGS sequence"/>
</dbReference>
<name>A0A286BXC7_9GAMM</name>
<dbReference type="AlphaFoldDB" id="A0A286BXC7"/>
<dbReference type="RefSeq" id="WP_097096678.1">
    <property type="nucleotide sequence ID" value="NZ_OCMY01000001.1"/>
</dbReference>